<dbReference type="KEGG" id="loa:LOAG_13817"/>
<name>A0A1S0TIV0_LOALO</name>
<dbReference type="AlphaFoldDB" id="A0A1S0TIV0"/>
<accession>A0A1S0TIV0</accession>
<sequence>MRKGKMRGRVEGNDLVICGGSQYYYCCVAGCKSVRGTKRNEAEGRRQRISSRRGEKKEMFECGSSRGFSPLMYFPHLLSPMIEGLSQYDSLIRHPSFNGWTTFKERPGSPYPPLITLLLMIKTTKWTDSPTHSLMG</sequence>
<organism evidence="1">
    <name type="scientific">Loa loa</name>
    <name type="common">Eye worm</name>
    <name type="synonym">Filaria loa</name>
    <dbReference type="NCBI Taxonomy" id="7209"/>
    <lineage>
        <taxon>Eukaryota</taxon>
        <taxon>Metazoa</taxon>
        <taxon>Ecdysozoa</taxon>
        <taxon>Nematoda</taxon>
        <taxon>Chromadorea</taxon>
        <taxon>Rhabditida</taxon>
        <taxon>Spirurina</taxon>
        <taxon>Spiruromorpha</taxon>
        <taxon>Filarioidea</taxon>
        <taxon>Onchocercidae</taxon>
        <taxon>Loa</taxon>
    </lineage>
</organism>
<reference evidence="1" key="1">
    <citation type="submission" date="2012-04" db="EMBL/GenBank/DDBJ databases">
        <title>The Genome Sequence of Loa loa.</title>
        <authorList>
            <consortium name="The Broad Institute Genome Sequencing Platform"/>
            <consortium name="Broad Institute Genome Sequencing Center for Infectious Disease"/>
            <person name="Nutman T.B."/>
            <person name="Fink D.L."/>
            <person name="Russ C."/>
            <person name="Young S."/>
            <person name="Zeng Q."/>
            <person name="Gargeya S."/>
            <person name="Alvarado L."/>
            <person name="Berlin A."/>
            <person name="Chapman S.B."/>
            <person name="Chen Z."/>
            <person name="Freedman E."/>
            <person name="Gellesch M."/>
            <person name="Goldberg J."/>
            <person name="Griggs A."/>
            <person name="Gujja S."/>
            <person name="Heilman E.R."/>
            <person name="Heiman D."/>
            <person name="Howarth C."/>
            <person name="Mehta T."/>
            <person name="Neiman D."/>
            <person name="Pearson M."/>
            <person name="Roberts A."/>
            <person name="Saif S."/>
            <person name="Shea T."/>
            <person name="Shenoy N."/>
            <person name="Sisk P."/>
            <person name="Stolte C."/>
            <person name="Sykes S."/>
            <person name="White J."/>
            <person name="Yandava C."/>
            <person name="Haas B."/>
            <person name="Henn M.R."/>
            <person name="Nusbaum C."/>
            <person name="Birren B."/>
        </authorList>
    </citation>
    <scope>NUCLEOTIDE SEQUENCE [LARGE SCALE GENOMIC DNA]</scope>
</reference>
<dbReference type="InParanoid" id="A0A1S0TIV0"/>
<dbReference type="GeneID" id="9951290"/>
<protein>
    <submittedName>
        <fullName evidence="1">Uncharacterized protein</fullName>
    </submittedName>
</protein>
<dbReference type="CTD" id="9951290"/>
<proteinExistence type="predicted"/>
<dbReference type="RefSeq" id="XP_003149369.1">
    <property type="nucleotide sequence ID" value="XM_003149321.1"/>
</dbReference>
<dbReference type="EMBL" id="JH712522">
    <property type="protein sequence ID" value="EFO14700.1"/>
    <property type="molecule type" value="Genomic_DNA"/>
</dbReference>
<gene>
    <name evidence="1" type="ORF">LOAG_13817</name>
</gene>
<evidence type="ECO:0000313" key="1">
    <source>
        <dbReference type="EMBL" id="EFO14700.1"/>
    </source>
</evidence>